<organism evidence="2 3">
    <name type="scientific">Aureobasidium melanogenum</name>
    <name type="common">Aureobasidium pullulans var. melanogenum</name>
    <dbReference type="NCBI Taxonomy" id="46634"/>
    <lineage>
        <taxon>Eukaryota</taxon>
        <taxon>Fungi</taxon>
        <taxon>Dikarya</taxon>
        <taxon>Ascomycota</taxon>
        <taxon>Pezizomycotina</taxon>
        <taxon>Dothideomycetes</taxon>
        <taxon>Dothideomycetidae</taxon>
        <taxon>Dothideales</taxon>
        <taxon>Saccotheciaceae</taxon>
        <taxon>Aureobasidium</taxon>
    </lineage>
</organism>
<feature type="compositionally biased region" description="Basic and acidic residues" evidence="1">
    <location>
        <begin position="1268"/>
        <end position="1279"/>
    </location>
</feature>
<dbReference type="PANTHER" id="PTHR24216:SF65">
    <property type="entry name" value="PAXILLIN-LIKE PROTEIN 1"/>
    <property type="match status" value="1"/>
</dbReference>
<gene>
    <name evidence="2" type="ORF">KCV03_g3307</name>
</gene>
<protein>
    <submittedName>
        <fullName evidence="2">Uncharacterized protein</fullName>
    </submittedName>
</protein>
<feature type="region of interest" description="Disordered" evidence="1">
    <location>
        <begin position="196"/>
        <end position="221"/>
    </location>
</feature>
<dbReference type="OrthoDB" id="4850289at2759"/>
<evidence type="ECO:0000313" key="3">
    <source>
        <dbReference type="Proteomes" id="UP000767238"/>
    </source>
</evidence>
<feature type="compositionally biased region" description="Low complexity" evidence="1">
    <location>
        <begin position="1307"/>
        <end position="1354"/>
    </location>
</feature>
<reference evidence="2" key="1">
    <citation type="journal article" date="2021" name="J Fungi (Basel)">
        <title>Virulence traits and population genomics of the black yeast Aureobasidium melanogenum.</title>
        <authorList>
            <person name="Cernosa A."/>
            <person name="Sun X."/>
            <person name="Gostincar C."/>
            <person name="Fang C."/>
            <person name="Gunde-Cimerman N."/>
            <person name="Song Z."/>
        </authorList>
    </citation>
    <scope>NUCLEOTIDE SEQUENCE</scope>
    <source>
        <strain evidence="2">EXF-8016</strain>
    </source>
</reference>
<dbReference type="EMBL" id="JAHFYH010000017">
    <property type="protein sequence ID" value="KAH0224812.1"/>
    <property type="molecule type" value="Genomic_DNA"/>
</dbReference>
<evidence type="ECO:0000256" key="1">
    <source>
        <dbReference type="SAM" id="MobiDB-lite"/>
    </source>
</evidence>
<sequence length="1394" mass="155798">MSRHHGRFAWAFATQNPKDPREVRYNAEATAELNSGAALAIVDKRPSSTVIDNLRDWEKDAVYEIVTPHRSGHGFTPSKLKLSSPEKHIVGKPSTEELTAAVTFGKLIGSLKGGKIVKIPWAEDSTGAIPVMDSEVPGEMFYYIPAQLERLAMNPKFFETLPSFIILKDGEMPSYVFWKRKAEFPPSFSEADLMEQHRAVRSSAPTPEPRPTPVAAPASETRHAPLAVDVAKAAEEEKHPQPMWEIFDPRLEEDPIEFLDFYNVCLNGRKGIRNKLMLREADIDRVNYISPCLAHNHKEIVESEAATAQAEETAMDVDPAPIVSPSKVAGASNHKPTSPVVSKPWVQPGPIPDDDPSWLRLLARQDMERKIRGARIRPKPVFTSEFCNAPGKTSDPKKAVLRRELYDKYYHRAVTANREIESRSKCCLACGLQWTQCTTTGYAHYKQHRDELKLYRQHCQNQNILLEDPLRVESLDPAKAPMTNNVPAINWFRDLEQIILNMENELLEREQTCRICDAHVDFADESMSDHYQKHAIERKQLRTIGAIANSVPTTPTVIVTPDGASFINASAKSSPAGTYHGPSRTPEYIRRIYRKQDEEKARKALEESGKMADIMVSVAEQIRETGTIQQARLSSPILISSGSKSSEPAVTASDDVMDTTEDGPIHSDVVGNTTAQRVFPPLMTPTSPSPKVAKDNLDFLSKYAETQEDDLDFISTYDADTVKASDVPLEVIVIEDDDSDLYDSPAPGPVDPIEEKHADNDQAEIVQAIRSNSGELLALDGTVINYSEGAEVLDAEVTEGEEAEELPEGFEVDDDELAEEVPKEFGRIEVDDAELSDGSARSQVYYPLDDGLFDNLEPSPEFPRDNGPSNSETELDAAKLLAHAIGQKALRKLKKTLNLRQAFVALDLTYGLIYSVECESPRHSLVTKEQAVYGHLIDRLFFLSKNDKHKRSDKTPINSERVNLKDIYLTPEDLLDGINLEWYDIWRVVMKAKEALDEWVAQNSKDSISVIQERIVELLRRALMDASLYGYQDGPLPIQTMVPVRHDCLDLRHEDLHIDYDLTRALHWGCGFNNMRVLSRQAWEMAIDMIKAERASPSAKGPEAARFRIIHQVQEWVRFQIKKEKQWRRAEGQRLRQYEPQEQWATQATPIVSPAKWSTEALPSETPRTPFNTPRTPVAPSTPRKPSSKESSKRKRPAPLPTPVSNRKRKASDDSFQPGPPTPFNPDEVSPRMPKMPRKSSDPLYRPGSALLDPTTPPVTPSPPKRSPNREVDGRFAKKVEKKSKQKQENKAEKTEKKKGKRVTFDAALSSKSSSPALPSPQVVISKKPVTKKPSSSAPAKKTSKTVAPKSTKSGVKKTAAKAKKAEPIAAATRPKRQAAIEAEKIFGKTKIVD</sequence>
<name>A0A9P8GL84_AURME</name>
<reference evidence="2" key="2">
    <citation type="submission" date="2021-08" db="EMBL/GenBank/DDBJ databases">
        <authorList>
            <person name="Gostincar C."/>
            <person name="Sun X."/>
            <person name="Song Z."/>
            <person name="Gunde-Cimerman N."/>
        </authorList>
    </citation>
    <scope>NUCLEOTIDE SEQUENCE</scope>
    <source>
        <strain evidence="2">EXF-8016</strain>
    </source>
</reference>
<dbReference type="Proteomes" id="UP000767238">
    <property type="component" value="Unassembled WGS sequence"/>
</dbReference>
<comment type="caution">
    <text evidence="2">The sequence shown here is derived from an EMBL/GenBank/DDBJ whole genome shotgun (WGS) entry which is preliminary data.</text>
</comment>
<feature type="region of interest" description="Disordered" evidence="1">
    <location>
        <begin position="1146"/>
        <end position="1378"/>
    </location>
</feature>
<accession>A0A9P8GL84</accession>
<dbReference type="PANTHER" id="PTHR24216">
    <property type="entry name" value="PAXILLIN-RELATED"/>
    <property type="match status" value="1"/>
</dbReference>
<feature type="compositionally biased region" description="Pro residues" evidence="1">
    <location>
        <begin position="1255"/>
        <end position="1266"/>
    </location>
</feature>
<feature type="compositionally biased region" description="Low complexity" evidence="1">
    <location>
        <begin position="1166"/>
        <end position="1185"/>
    </location>
</feature>
<evidence type="ECO:0000313" key="2">
    <source>
        <dbReference type="EMBL" id="KAH0224812.1"/>
    </source>
</evidence>
<feature type="compositionally biased region" description="Basic and acidic residues" evidence="1">
    <location>
        <begin position="1286"/>
        <end position="1296"/>
    </location>
</feature>
<feature type="non-terminal residue" evidence="2">
    <location>
        <position position="1394"/>
    </location>
</feature>
<proteinExistence type="predicted"/>
<feature type="region of interest" description="Disordered" evidence="1">
    <location>
        <begin position="327"/>
        <end position="347"/>
    </location>
</feature>